<keyword evidence="3" id="KW-0830">Ubiquinone</keyword>
<dbReference type="PANTHER" id="PTHR33269">
    <property type="entry name" value="NADH-UBIQUINONE OXIDOREDUCTASE CHAIN 6"/>
    <property type="match status" value="1"/>
</dbReference>
<name>A1ZJ74_MICM2</name>
<comment type="caution">
    <text evidence="3">The sequence shown here is derived from an EMBL/GenBank/DDBJ whole genome shotgun (WGS) entry which is preliminary data.</text>
</comment>
<dbReference type="GO" id="GO:0048038">
    <property type="term" value="F:quinone binding"/>
    <property type="evidence" value="ECO:0007669"/>
    <property type="project" value="UniProtKB-UniRule"/>
</dbReference>
<dbReference type="Pfam" id="PF00499">
    <property type="entry name" value="Oxidored_q3"/>
    <property type="match status" value="1"/>
</dbReference>
<keyword evidence="4" id="KW-1185">Reference proteome</keyword>
<dbReference type="EC" id="7.1.1.-" evidence="2"/>
<reference evidence="3 4" key="1">
    <citation type="submission" date="2007-01" db="EMBL/GenBank/DDBJ databases">
        <authorList>
            <person name="Haygood M."/>
            <person name="Podell S."/>
            <person name="Anderson C."/>
            <person name="Hopkinson B."/>
            <person name="Roe K."/>
            <person name="Barbeau K."/>
            <person name="Gaasterland T."/>
            <person name="Ferriera S."/>
            <person name="Johnson J."/>
            <person name="Kravitz S."/>
            <person name="Beeson K."/>
            <person name="Sutton G."/>
            <person name="Rogers Y.-H."/>
            <person name="Friedman R."/>
            <person name="Frazier M."/>
            <person name="Venter J.C."/>
        </authorList>
    </citation>
    <scope>NUCLEOTIDE SEQUENCE [LARGE SCALE GENOMIC DNA]</scope>
    <source>
        <strain evidence="3 4">ATCC 23134</strain>
    </source>
</reference>
<comment type="similarity">
    <text evidence="1 2">Belongs to the complex I subunit 6 family.</text>
</comment>
<keyword evidence="2" id="KW-1003">Cell membrane</keyword>
<keyword evidence="2" id="KW-1133">Transmembrane helix</keyword>
<feature type="transmembrane region" description="Helical" evidence="2">
    <location>
        <begin position="109"/>
        <end position="127"/>
    </location>
</feature>
<sequence length="193" mass="20907">MILKIVFFGFVALIGVSTLVLLGTRKVLYAAFSLLLILLGISALYVFAGADFLAVTQIIIYVGGILVLLLFGIMLTNRPPQNLSIRFSNPFQQDETSDVQPLTKTRNNLAGIVLGLGLLAILVFAIHKANLGQMPWIKQAVQNQQVIKQSTVQGLGIQLMTQYVLVFEVIAVLLMVALLGAVLIAGRTEKKTG</sequence>
<comment type="catalytic activity">
    <reaction evidence="2">
        <text>a quinone + NADH + 5 H(+)(in) = a quinol + NAD(+) + 4 H(+)(out)</text>
        <dbReference type="Rhea" id="RHEA:57888"/>
        <dbReference type="ChEBI" id="CHEBI:15378"/>
        <dbReference type="ChEBI" id="CHEBI:24646"/>
        <dbReference type="ChEBI" id="CHEBI:57540"/>
        <dbReference type="ChEBI" id="CHEBI:57945"/>
        <dbReference type="ChEBI" id="CHEBI:132124"/>
    </reaction>
</comment>
<evidence type="ECO:0000313" key="4">
    <source>
        <dbReference type="Proteomes" id="UP000004095"/>
    </source>
</evidence>
<evidence type="ECO:0000313" key="3">
    <source>
        <dbReference type="EMBL" id="EAY29610.1"/>
    </source>
</evidence>
<organism evidence="3 4">
    <name type="scientific">Microscilla marina ATCC 23134</name>
    <dbReference type="NCBI Taxonomy" id="313606"/>
    <lineage>
        <taxon>Bacteria</taxon>
        <taxon>Pseudomonadati</taxon>
        <taxon>Bacteroidota</taxon>
        <taxon>Cytophagia</taxon>
        <taxon>Cytophagales</taxon>
        <taxon>Microscillaceae</taxon>
        <taxon>Microscilla</taxon>
    </lineage>
</organism>
<evidence type="ECO:0000256" key="1">
    <source>
        <dbReference type="ARBA" id="ARBA00005698"/>
    </source>
</evidence>
<feature type="transmembrane region" description="Helical" evidence="2">
    <location>
        <begin position="27"/>
        <end position="48"/>
    </location>
</feature>
<dbReference type="AlphaFoldDB" id="A1ZJ74"/>
<dbReference type="GO" id="GO:0005886">
    <property type="term" value="C:plasma membrane"/>
    <property type="evidence" value="ECO:0007669"/>
    <property type="project" value="UniProtKB-SubCell"/>
</dbReference>
<keyword evidence="2" id="KW-0874">Quinone</keyword>
<dbReference type="Proteomes" id="UP000004095">
    <property type="component" value="Unassembled WGS sequence"/>
</dbReference>
<evidence type="ECO:0000256" key="2">
    <source>
        <dbReference type="RuleBase" id="RU004429"/>
    </source>
</evidence>
<keyword evidence="2" id="KW-0812">Transmembrane</keyword>
<keyword evidence="2" id="KW-0472">Membrane</keyword>
<accession>A1ZJ74</accession>
<proteinExistence type="inferred from homology"/>
<dbReference type="InterPro" id="IPR042106">
    <property type="entry name" value="Nuo/plastoQ_OxRdtase_6_NuoJ"/>
</dbReference>
<feature type="transmembrane region" description="Helical" evidence="2">
    <location>
        <begin position="6"/>
        <end position="22"/>
    </location>
</feature>
<feature type="transmembrane region" description="Helical" evidence="2">
    <location>
        <begin position="54"/>
        <end position="76"/>
    </location>
</feature>
<dbReference type="Gene3D" id="1.20.120.1200">
    <property type="entry name" value="NADH-ubiquinone/plastoquinone oxidoreductase chain 6, subunit NuoJ"/>
    <property type="match status" value="1"/>
</dbReference>
<dbReference type="EMBL" id="AAWS01000010">
    <property type="protein sequence ID" value="EAY29610.1"/>
    <property type="molecule type" value="Genomic_DNA"/>
</dbReference>
<comment type="subcellular location">
    <subcellularLocation>
        <location evidence="2">Cell membrane</location>
        <topology evidence="2">Multi-pass membrane protein</topology>
    </subcellularLocation>
</comment>
<comment type="function">
    <text evidence="2">NDH-1 shuttles electrons from NADH, via FMN and iron-sulfur (Fe-S) centers, to quinones in the respiratory chain. Couples the redox reaction to proton translocation (for every two electrons transferred, four hydrogen ions are translocated across the cytoplasmic membrane), and thus conserves the redox energy in a proton gradient.</text>
</comment>
<protein>
    <recommendedName>
        <fullName evidence="2">NADH-quinone oxidoreductase subunit J</fullName>
        <ecNumber evidence="2">7.1.1.-</ecNumber>
    </recommendedName>
</protein>
<dbReference type="PANTHER" id="PTHR33269:SF17">
    <property type="entry name" value="NADH-UBIQUINONE OXIDOREDUCTASE CHAIN 6"/>
    <property type="match status" value="1"/>
</dbReference>
<keyword evidence="2" id="KW-0520">NAD</keyword>
<dbReference type="eggNOG" id="COG0839">
    <property type="taxonomic scope" value="Bacteria"/>
</dbReference>
<gene>
    <name evidence="3" type="ORF">M23134_00494</name>
</gene>
<dbReference type="GO" id="GO:0008137">
    <property type="term" value="F:NADH dehydrogenase (ubiquinone) activity"/>
    <property type="evidence" value="ECO:0007669"/>
    <property type="project" value="UniProtKB-UniRule"/>
</dbReference>
<feature type="transmembrane region" description="Helical" evidence="2">
    <location>
        <begin position="163"/>
        <end position="185"/>
    </location>
</feature>
<dbReference type="OrthoDB" id="981464at2"/>
<dbReference type="InterPro" id="IPR001457">
    <property type="entry name" value="NADH_UbQ/plastoQ_OxRdtase_su6"/>
</dbReference>
<dbReference type="RefSeq" id="WP_002696051.1">
    <property type="nucleotide sequence ID" value="NZ_AAWS01000010.1"/>
</dbReference>